<evidence type="ECO:0000256" key="1">
    <source>
        <dbReference type="SAM" id="MobiDB-lite"/>
    </source>
</evidence>
<dbReference type="AlphaFoldDB" id="A0A1R0H2G5"/>
<sequence>MGVHAPECDVIHSRTAVTKVEIDSFPELLELIPDLEKYFFKIPLAEKARKDIIYEHPNFFVMKYQPPPLNDSAPTSFNRTDAMLFKIQNSLARLTRPLDHYMYENIHRKRLVDLDNDEKIILVETMRNMLADLSSTTTQARIDNLHNIIGLSRRAPQLVESTARVRLPSCNGADPASGFSPTTAQHLQKSSRSVPRKEEPKFFSKGQEFGRSIEKTESSPVGGRLAMFRAA</sequence>
<dbReference type="Proteomes" id="UP000187455">
    <property type="component" value="Unassembled WGS sequence"/>
</dbReference>
<feature type="compositionally biased region" description="Polar residues" evidence="1">
    <location>
        <begin position="179"/>
        <end position="193"/>
    </location>
</feature>
<name>A0A1R0H2G5_9FUNG</name>
<reference evidence="2 3" key="1">
    <citation type="journal article" date="2016" name="Mol. Biol. Evol.">
        <title>Genome-Wide Survey of Gut Fungi (Harpellales) Reveals the First Horizontally Transferred Ubiquitin Gene from a Mosquito Host.</title>
        <authorList>
            <person name="Wang Y."/>
            <person name="White M.M."/>
            <person name="Kvist S."/>
            <person name="Moncalvo J.M."/>
        </authorList>
    </citation>
    <scope>NUCLEOTIDE SEQUENCE [LARGE SCALE GENOMIC DNA]</scope>
    <source>
        <strain evidence="2 3">ALG-7-W6</strain>
    </source>
</reference>
<comment type="caution">
    <text evidence="2">The sequence shown here is derived from an EMBL/GenBank/DDBJ whole genome shotgun (WGS) entry which is preliminary data.</text>
</comment>
<keyword evidence="3" id="KW-1185">Reference proteome</keyword>
<proteinExistence type="predicted"/>
<dbReference type="EMBL" id="LSSL01000966">
    <property type="protein sequence ID" value="OLY83303.1"/>
    <property type="molecule type" value="Genomic_DNA"/>
</dbReference>
<evidence type="ECO:0000313" key="2">
    <source>
        <dbReference type="EMBL" id="OLY83303.1"/>
    </source>
</evidence>
<accession>A0A1R0H2G5</accession>
<protein>
    <submittedName>
        <fullName evidence="2">Uncharacterized protein</fullName>
    </submittedName>
</protein>
<dbReference type="OrthoDB" id="5545891at2759"/>
<gene>
    <name evidence="2" type="ORF">AYI68_g2559</name>
</gene>
<feature type="region of interest" description="Disordered" evidence="1">
    <location>
        <begin position="170"/>
        <end position="222"/>
    </location>
</feature>
<organism evidence="2 3">
    <name type="scientific">Smittium mucronatum</name>
    <dbReference type="NCBI Taxonomy" id="133383"/>
    <lineage>
        <taxon>Eukaryota</taxon>
        <taxon>Fungi</taxon>
        <taxon>Fungi incertae sedis</taxon>
        <taxon>Zoopagomycota</taxon>
        <taxon>Kickxellomycotina</taxon>
        <taxon>Harpellomycetes</taxon>
        <taxon>Harpellales</taxon>
        <taxon>Legeriomycetaceae</taxon>
        <taxon>Smittium</taxon>
    </lineage>
</organism>
<evidence type="ECO:0000313" key="3">
    <source>
        <dbReference type="Proteomes" id="UP000187455"/>
    </source>
</evidence>